<evidence type="ECO:0000313" key="2">
    <source>
        <dbReference type="Proteomes" id="UP001178461"/>
    </source>
</evidence>
<dbReference type="PANTHER" id="PTHR38323:SF1">
    <property type="entry name" value="PROTEIN HEATR9"/>
    <property type="match status" value="1"/>
</dbReference>
<sequence>MGGTKMLPENTCGVKVPQKLSWSSMIEIIQDNGTGKPVRSTMPRSSVHQIPRVTYPCSPSEWRTFQPVVTFVQPRIVEQPDAASLKKQCPYRKKLEKQKKKALKKRSDFSLSKYVKLARIKEKENFNEKENLNPERLKALINYLDSPVELEQLYAAQALGQLGVAEESVTSALFNTFQECNSLPLQYEAARSLALLGCLDTSVVKMLIRHLKDASLNRREDTLSALKVSLQAWSMTPELEWYWIGARSSLIRNLRRLVNLQDPMDSVSFDAALCLGYLDKYNPIAQETMFMCLSQDDCQRKIQALVMLVKQMAIVDPVVIKTVIDQLQRSPLYKHRVDAARLLATIGLEIIQEEGLEEEVFNVLLEKLSEEPFLVVRQAVASTVEELNIKKRVWDIVEKQLRDDKDEIRKKAVIALGVLGIRNKNLFFAMLEMLELDTCEDVRIQVVRAFSTLGMDNMHVRKSLVKKAQTKGILARECSKALESLDKVSDAQKEYMLQSFKIY</sequence>
<protein>
    <submittedName>
        <fullName evidence="1">Protein HEATR9</fullName>
    </submittedName>
</protein>
<dbReference type="InterPro" id="IPR011989">
    <property type="entry name" value="ARM-like"/>
</dbReference>
<dbReference type="EMBL" id="OX395127">
    <property type="protein sequence ID" value="CAI5765961.1"/>
    <property type="molecule type" value="Genomic_DNA"/>
</dbReference>
<gene>
    <name evidence="1" type="ORF">PODLI_1B026484</name>
</gene>
<reference evidence="1" key="1">
    <citation type="submission" date="2022-12" db="EMBL/GenBank/DDBJ databases">
        <authorList>
            <person name="Alioto T."/>
            <person name="Alioto T."/>
            <person name="Gomez Garrido J."/>
        </authorList>
    </citation>
    <scope>NUCLEOTIDE SEQUENCE</scope>
</reference>
<dbReference type="AlphaFoldDB" id="A0AA35JUG8"/>
<keyword evidence="2" id="KW-1185">Reference proteome</keyword>
<name>A0AA35JUG8_9SAUR</name>
<organism evidence="1 2">
    <name type="scientific">Podarcis lilfordi</name>
    <name type="common">Lilford's wall lizard</name>
    <dbReference type="NCBI Taxonomy" id="74358"/>
    <lineage>
        <taxon>Eukaryota</taxon>
        <taxon>Metazoa</taxon>
        <taxon>Chordata</taxon>
        <taxon>Craniata</taxon>
        <taxon>Vertebrata</taxon>
        <taxon>Euteleostomi</taxon>
        <taxon>Lepidosauria</taxon>
        <taxon>Squamata</taxon>
        <taxon>Bifurcata</taxon>
        <taxon>Unidentata</taxon>
        <taxon>Episquamata</taxon>
        <taxon>Laterata</taxon>
        <taxon>Lacertibaenia</taxon>
        <taxon>Lacertidae</taxon>
        <taxon>Podarcis</taxon>
    </lineage>
</organism>
<dbReference type="PANTHER" id="PTHR38323">
    <property type="entry name" value="PROTEIN HEATR9"/>
    <property type="match status" value="1"/>
</dbReference>
<dbReference type="Proteomes" id="UP001178461">
    <property type="component" value="Chromosome 2"/>
</dbReference>
<dbReference type="InterPro" id="IPR052873">
    <property type="entry name" value="HEATR9"/>
</dbReference>
<dbReference type="Gene3D" id="1.25.10.10">
    <property type="entry name" value="Leucine-rich Repeat Variant"/>
    <property type="match status" value="2"/>
</dbReference>
<accession>A0AA35JUG8</accession>
<dbReference type="SUPFAM" id="SSF48371">
    <property type="entry name" value="ARM repeat"/>
    <property type="match status" value="1"/>
</dbReference>
<dbReference type="InterPro" id="IPR016024">
    <property type="entry name" value="ARM-type_fold"/>
</dbReference>
<proteinExistence type="predicted"/>
<evidence type="ECO:0000313" key="1">
    <source>
        <dbReference type="EMBL" id="CAI5765961.1"/>
    </source>
</evidence>